<proteinExistence type="predicted"/>
<feature type="domain" description="HIT-type" evidence="6">
    <location>
        <begin position="5"/>
        <end position="38"/>
    </location>
</feature>
<evidence type="ECO:0000256" key="4">
    <source>
        <dbReference type="PROSITE-ProRule" id="PRU00453"/>
    </source>
</evidence>
<dbReference type="InterPro" id="IPR007529">
    <property type="entry name" value="Znf_HIT"/>
</dbReference>
<keyword evidence="1" id="KW-0479">Metal-binding</keyword>
<dbReference type="AlphaFoldDB" id="A0A8K1FNH4"/>
<dbReference type="InterPro" id="IPR051639">
    <property type="entry name" value="BCD1"/>
</dbReference>
<name>A0A8K1FNH4_PYTOL</name>
<dbReference type="EMBL" id="SPLM01000001">
    <property type="protein sequence ID" value="TMW69391.1"/>
    <property type="molecule type" value="Genomic_DNA"/>
</dbReference>
<sequence length="148" mass="16023">MARVCQICEQQEAKYKCPSCRAPYCSAACYKTHKETPCGATASVATEHAPPPSAPPLSASPAVPAPTPKEEEEDESVDPSQLLSADQLALLRSSSFVRQHLNNRAVRELITQVDGSDNRMKSLEKALLDPAFANFMYKALDEVENGSA</sequence>
<organism evidence="7 8">
    <name type="scientific">Pythium oligandrum</name>
    <name type="common">Mycoparasitic fungus</name>
    <dbReference type="NCBI Taxonomy" id="41045"/>
    <lineage>
        <taxon>Eukaryota</taxon>
        <taxon>Sar</taxon>
        <taxon>Stramenopiles</taxon>
        <taxon>Oomycota</taxon>
        <taxon>Peronosporomycetes</taxon>
        <taxon>Pythiales</taxon>
        <taxon>Pythiaceae</taxon>
        <taxon>Pythium</taxon>
    </lineage>
</organism>
<dbReference type="CDD" id="cd23024">
    <property type="entry name" value="zf-HIT_ZNHIT2-3"/>
    <property type="match status" value="1"/>
</dbReference>
<dbReference type="PANTHER" id="PTHR13483:SF11">
    <property type="entry name" value="ZINC FINGER HIT DOMAIN-CONTAINING PROTEIN 3"/>
    <property type="match status" value="1"/>
</dbReference>
<accession>A0A8K1FNH4</accession>
<keyword evidence="3" id="KW-0862">Zinc</keyword>
<comment type="caution">
    <text evidence="7">The sequence shown here is derived from an EMBL/GenBank/DDBJ whole genome shotgun (WGS) entry which is preliminary data.</text>
</comment>
<dbReference type="Gene3D" id="3.30.60.190">
    <property type="match status" value="1"/>
</dbReference>
<dbReference type="SUPFAM" id="SSF144232">
    <property type="entry name" value="HIT/MYND zinc finger-like"/>
    <property type="match status" value="1"/>
</dbReference>
<evidence type="ECO:0000313" key="7">
    <source>
        <dbReference type="EMBL" id="TMW69391.1"/>
    </source>
</evidence>
<gene>
    <name evidence="7" type="ORF">Poli38472_001547</name>
</gene>
<evidence type="ECO:0000256" key="1">
    <source>
        <dbReference type="ARBA" id="ARBA00022723"/>
    </source>
</evidence>
<dbReference type="GO" id="GO:0048254">
    <property type="term" value="P:snoRNA localization"/>
    <property type="evidence" value="ECO:0007669"/>
    <property type="project" value="TreeGrafter"/>
</dbReference>
<keyword evidence="8" id="KW-1185">Reference proteome</keyword>
<dbReference type="PROSITE" id="PS51083">
    <property type="entry name" value="ZF_HIT"/>
    <property type="match status" value="1"/>
</dbReference>
<dbReference type="GO" id="GO:0008270">
    <property type="term" value="F:zinc ion binding"/>
    <property type="evidence" value="ECO:0007669"/>
    <property type="project" value="UniProtKB-UniRule"/>
</dbReference>
<dbReference type="OrthoDB" id="18412at2759"/>
<feature type="region of interest" description="Disordered" evidence="5">
    <location>
        <begin position="43"/>
        <end position="83"/>
    </location>
</feature>
<dbReference type="Proteomes" id="UP000794436">
    <property type="component" value="Unassembled WGS sequence"/>
</dbReference>
<evidence type="ECO:0000256" key="2">
    <source>
        <dbReference type="ARBA" id="ARBA00022771"/>
    </source>
</evidence>
<reference evidence="7" key="1">
    <citation type="submission" date="2019-03" db="EMBL/GenBank/DDBJ databases">
        <title>Long read genome sequence of the mycoparasitic Pythium oligandrum ATCC 38472 isolated from sugarbeet rhizosphere.</title>
        <authorList>
            <person name="Gaulin E."/>
        </authorList>
    </citation>
    <scope>NUCLEOTIDE SEQUENCE</scope>
    <source>
        <strain evidence="7">ATCC 38472_TT</strain>
    </source>
</reference>
<dbReference type="Pfam" id="PF04438">
    <property type="entry name" value="zf-HIT"/>
    <property type="match status" value="1"/>
</dbReference>
<evidence type="ECO:0000256" key="3">
    <source>
        <dbReference type="ARBA" id="ARBA00022833"/>
    </source>
</evidence>
<dbReference type="GO" id="GO:0070761">
    <property type="term" value="C:pre-snoRNP complex"/>
    <property type="evidence" value="ECO:0007669"/>
    <property type="project" value="TreeGrafter"/>
</dbReference>
<dbReference type="GO" id="GO:0005634">
    <property type="term" value="C:nucleus"/>
    <property type="evidence" value="ECO:0007669"/>
    <property type="project" value="TreeGrafter"/>
</dbReference>
<protein>
    <recommendedName>
        <fullName evidence="6">HIT-type domain-containing protein</fullName>
    </recommendedName>
</protein>
<evidence type="ECO:0000313" key="8">
    <source>
        <dbReference type="Proteomes" id="UP000794436"/>
    </source>
</evidence>
<evidence type="ECO:0000259" key="6">
    <source>
        <dbReference type="PROSITE" id="PS51083"/>
    </source>
</evidence>
<dbReference type="GO" id="GO:0000492">
    <property type="term" value="P:box C/D snoRNP assembly"/>
    <property type="evidence" value="ECO:0007669"/>
    <property type="project" value="TreeGrafter"/>
</dbReference>
<dbReference type="GO" id="GO:0000463">
    <property type="term" value="P:maturation of LSU-rRNA from tricistronic rRNA transcript (SSU-rRNA, 5.8S rRNA, LSU-rRNA)"/>
    <property type="evidence" value="ECO:0007669"/>
    <property type="project" value="TreeGrafter"/>
</dbReference>
<evidence type="ECO:0000256" key="5">
    <source>
        <dbReference type="SAM" id="MobiDB-lite"/>
    </source>
</evidence>
<dbReference type="PANTHER" id="PTHR13483">
    <property type="entry name" value="BOX C_D SNORNA PROTEIN 1-RELATED"/>
    <property type="match status" value="1"/>
</dbReference>
<keyword evidence="2 4" id="KW-0863">Zinc-finger</keyword>